<dbReference type="InterPro" id="IPR011008">
    <property type="entry name" value="Dimeric_a/b-barrel"/>
</dbReference>
<dbReference type="Proteomes" id="UP000007809">
    <property type="component" value="Chromosome"/>
</dbReference>
<organism evidence="1 2">
    <name type="scientific">Pseudonocardia dioxanivorans (strain ATCC 55486 / DSM 44775 / JCM 13855 / CB1190)</name>
    <dbReference type="NCBI Taxonomy" id="675635"/>
    <lineage>
        <taxon>Bacteria</taxon>
        <taxon>Bacillati</taxon>
        <taxon>Actinomycetota</taxon>
        <taxon>Actinomycetes</taxon>
        <taxon>Pseudonocardiales</taxon>
        <taxon>Pseudonocardiaceae</taxon>
        <taxon>Pseudonocardia</taxon>
    </lineage>
</organism>
<dbReference type="HOGENOM" id="CLU_1165086_0_0_11"/>
<dbReference type="KEGG" id="pdx:Psed_1939"/>
<evidence type="ECO:0008006" key="3">
    <source>
        <dbReference type="Google" id="ProtNLM"/>
    </source>
</evidence>
<evidence type="ECO:0000313" key="1">
    <source>
        <dbReference type="EMBL" id="AEA24170.1"/>
    </source>
</evidence>
<name>F4CU92_PSEUX</name>
<reference evidence="1 2" key="1">
    <citation type="journal article" date="2011" name="J. Bacteriol.">
        <title>Genome sequence of the 1,4-dioxane-degrading Pseudonocardia dioxanivorans strain CB1190.</title>
        <authorList>
            <person name="Sales C.M."/>
            <person name="Mahendra S."/>
            <person name="Grostern A."/>
            <person name="Parales R.E."/>
            <person name="Goodwin L.A."/>
            <person name="Woyke T."/>
            <person name="Nolan M."/>
            <person name="Lapidus A."/>
            <person name="Chertkov O."/>
            <person name="Ovchinnikova G."/>
            <person name="Sczyrba A."/>
            <person name="Alvarez-Cohen L."/>
        </authorList>
    </citation>
    <scope>NUCLEOTIDE SEQUENCE [LARGE SCALE GENOMIC DNA]</scope>
    <source>
        <strain evidence="2">ATCC 55486 / DSM 44775 / JCM 13855 / CB1190</strain>
    </source>
</reference>
<dbReference type="Gene3D" id="3.30.70.100">
    <property type="match status" value="1"/>
</dbReference>
<dbReference type="eggNOG" id="COG2329">
    <property type="taxonomic scope" value="Bacteria"/>
</dbReference>
<dbReference type="OrthoDB" id="9156090at2"/>
<gene>
    <name evidence="1" type="ordered locus">Psed_1939</name>
</gene>
<sequence length="238" mass="26467">MPIPQTVTTMEACMTLRAGNEADFWATQERMGPVVASQPGFLAVIGGPIARSPWMYFSGKWETPDLMDAWYRSPDHGPVMKGAYDTWFDAFYIRKWRRPAEGEELTGPLFLETSLVPADALPQERVDALVTTLTAALPGYETMPYETLPGTFEAQPFQFIGPVEEFPQQAPVRYQLNTHWATPAQLEKWLAGPEMAELATLGTVTNEVGVQIHHEPGERRALNADGSARGWLREGATL</sequence>
<protein>
    <recommendedName>
        <fullName evidence="3">Antibiotic biosynthesis monooxygenase</fullName>
    </recommendedName>
</protein>
<dbReference type="RefSeq" id="WP_013674101.1">
    <property type="nucleotide sequence ID" value="NC_015312.1"/>
</dbReference>
<proteinExistence type="predicted"/>
<accession>F4CU92</accession>
<dbReference type="EMBL" id="CP002593">
    <property type="protein sequence ID" value="AEA24170.1"/>
    <property type="molecule type" value="Genomic_DNA"/>
</dbReference>
<evidence type="ECO:0000313" key="2">
    <source>
        <dbReference type="Proteomes" id="UP000007809"/>
    </source>
</evidence>
<dbReference type="AlphaFoldDB" id="F4CU92"/>
<keyword evidence="2" id="KW-1185">Reference proteome</keyword>
<dbReference type="SUPFAM" id="SSF54909">
    <property type="entry name" value="Dimeric alpha+beta barrel"/>
    <property type="match status" value="1"/>
</dbReference>